<evidence type="ECO:0000256" key="6">
    <source>
        <dbReference type="ARBA" id="ARBA00023065"/>
    </source>
</evidence>
<evidence type="ECO:0000256" key="5">
    <source>
        <dbReference type="ARBA" id="ARBA00023053"/>
    </source>
</evidence>
<reference evidence="14 15" key="1">
    <citation type="submission" date="2024-11" db="EMBL/GenBank/DDBJ databases">
        <title>Adaptive evolution of stress response genes in parasites aligns with host niche diversity.</title>
        <authorList>
            <person name="Hahn C."/>
            <person name="Resl P."/>
        </authorList>
    </citation>
    <scope>NUCLEOTIDE SEQUENCE [LARGE SCALE GENOMIC DNA]</scope>
    <source>
        <strain evidence="14">EGGRZ-B1_66</strain>
        <tissue evidence="14">Body</tissue>
    </source>
</reference>
<evidence type="ECO:0000256" key="7">
    <source>
        <dbReference type="ARBA" id="ARBA00023136"/>
    </source>
</evidence>
<dbReference type="AlphaFoldDB" id="A0ABD2QDQ0"/>
<organism evidence="14 15">
    <name type="scientific">Cichlidogyrus casuarinus</name>
    <dbReference type="NCBI Taxonomy" id="1844966"/>
    <lineage>
        <taxon>Eukaryota</taxon>
        <taxon>Metazoa</taxon>
        <taxon>Spiralia</taxon>
        <taxon>Lophotrochozoa</taxon>
        <taxon>Platyhelminthes</taxon>
        <taxon>Monogenea</taxon>
        <taxon>Monopisthocotylea</taxon>
        <taxon>Dactylogyridea</taxon>
        <taxon>Ancyrocephalidae</taxon>
        <taxon>Cichlidogyrus</taxon>
    </lineage>
</organism>
<keyword evidence="12" id="KW-0732">Signal</keyword>
<feature type="transmembrane region" description="Helical" evidence="11">
    <location>
        <begin position="474"/>
        <end position="494"/>
    </location>
</feature>
<evidence type="ECO:0000256" key="1">
    <source>
        <dbReference type="ARBA" id="ARBA00004141"/>
    </source>
</evidence>
<keyword evidence="4 11" id="KW-1133">Transmembrane helix</keyword>
<feature type="transmembrane region" description="Helical" evidence="11">
    <location>
        <begin position="313"/>
        <end position="329"/>
    </location>
</feature>
<feature type="transmembrane region" description="Helical" evidence="11">
    <location>
        <begin position="105"/>
        <end position="127"/>
    </location>
</feature>
<dbReference type="Proteomes" id="UP001626550">
    <property type="component" value="Unassembled WGS sequence"/>
</dbReference>
<keyword evidence="15" id="KW-1185">Reference proteome</keyword>
<evidence type="ECO:0000256" key="12">
    <source>
        <dbReference type="SAM" id="SignalP"/>
    </source>
</evidence>
<dbReference type="InterPro" id="IPR004709">
    <property type="entry name" value="NaH_exchanger"/>
</dbReference>
<dbReference type="NCBIfam" id="TIGR00840">
    <property type="entry name" value="b_cpa1"/>
    <property type="match status" value="1"/>
</dbReference>
<keyword evidence="6 9" id="KW-0406">Ion transport</keyword>
<dbReference type="GO" id="GO:0006814">
    <property type="term" value="P:sodium ion transport"/>
    <property type="evidence" value="ECO:0007669"/>
    <property type="project" value="UniProtKB-KW"/>
</dbReference>
<feature type="region of interest" description="Disordered" evidence="10">
    <location>
        <begin position="728"/>
        <end position="776"/>
    </location>
</feature>
<comment type="caution">
    <text evidence="14">The sequence shown here is derived from an EMBL/GenBank/DDBJ whole genome shotgun (WGS) entry which is preliminary data.</text>
</comment>
<feature type="transmembrane region" description="Helical" evidence="11">
    <location>
        <begin position="215"/>
        <end position="234"/>
    </location>
</feature>
<keyword evidence="9" id="KW-0050">Antiport</keyword>
<protein>
    <recommendedName>
        <fullName evidence="9">Sodium/hydrogen exchanger</fullName>
    </recommendedName>
</protein>
<gene>
    <name evidence="14" type="ORF">Ciccas_003678</name>
</gene>
<evidence type="ECO:0000313" key="15">
    <source>
        <dbReference type="Proteomes" id="UP001626550"/>
    </source>
</evidence>
<feature type="signal peptide" evidence="12">
    <location>
        <begin position="1"/>
        <end position="22"/>
    </location>
</feature>
<comment type="subcellular location">
    <subcellularLocation>
        <location evidence="1">Membrane</location>
        <topology evidence="1">Multi-pass membrane protein</topology>
    </subcellularLocation>
</comment>
<dbReference type="EMBL" id="JBJKFK010000348">
    <property type="protein sequence ID" value="KAL3317669.1"/>
    <property type="molecule type" value="Genomic_DNA"/>
</dbReference>
<evidence type="ECO:0000313" key="14">
    <source>
        <dbReference type="EMBL" id="KAL3317669.1"/>
    </source>
</evidence>
<evidence type="ECO:0000256" key="4">
    <source>
        <dbReference type="ARBA" id="ARBA00022989"/>
    </source>
</evidence>
<name>A0ABD2QDQ0_9PLAT</name>
<evidence type="ECO:0000256" key="2">
    <source>
        <dbReference type="ARBA" id="ARBA00022448"/>
    </source>
</evidence>
<feature type="transmembrane region" description="Helical" evidence="11">
    <location>
        <begin position="176"/>
        <end position="195"/>
    </location>
</feature>
<dbReference type="Pfam" id="PF00999">
    <property type="entry name" value="Na_H_Exchanger"/>
    <property type="match status" value="1"/>
</dbReference>
<feature type="transmembrane region" description="Helical" evidence="11">
    <location>
        <begin position="400"/>
        <end position="424"/>
    </location>
</feature>
<keyword evidence="3 9" id="KW-0812">Transmembrane</keyword>
<feature type="transmembrane region" description="Helical" evidence="11">
    <location>
        <begin position="243"/>
        <end position="265"/>
    </location>
</feature>
<accession>A0ABD2QDQ0</accession>
<keyword evidence="5" id="KW-0915">Sodium</keyword>
<dbReference type="Gene3D" id="6.10.140.1330">
    <property type="match status" value="1"/>
</dbReference>
<keyword evidence="8 9" id="KW-0739">Sodium transport</keyword>
<dbReference type="PRINTS" id="PR01084">
    <property type="entry name" value="NAHEXCHNGR"/>
</dbReference>
<dbReference type="PANTHER" id="PTHR10110">
    <property type="entry name" value="SODIUM/HYDROGEN EXCHANGER"/>
    <property type="match status" value="1"/>
</dbReference>
<feature type="transmembrane region" description="Helical" evidence="11">
    <location>
        <begin position="78"/>
        <end position="98"/>
    </location>
</feature>
<dbReference type="InterPro" id="IPR006153">
    <property type="entry name" value="Cation/H_exchanger_TM"/>
</dbReference>
<evidence type="ECO:0000259" key="13">
    <source>
        <dbReference type="Pfam" id="PF00999"/>
    </source>
</evidence>
<evidence type="ECO:0000256" key="10">
    <source>
        <dbReference type="SAM" id="MobiDB-lite"/>
    </source>
</evidence>
<feature type="chain" id="PRO_5044846893" description="Sodium/hydrogen exchanger" evidence="12">
    <location>
        <begin position="23"/>
        <end position="776"/>
    </location>
</feature>
<evidence type="ECO:0000256" key="11">
    <source>
        <dbReference type="SAM" id="Phobius"/>
    </source>
</evidence>
<sequence>MSFSFFTRILLITLIIICSNSAQFQRHPLTNIQSINATTGQPANIGDITEAVEHGHAEEAHAHKGLNVFVVDWKYNHLRTHITLIVFIFIVILIRMAFTTHYLHMFANFIPESLVLIAIGVLFGVVMRFGLKTDFDLSVWKLTPDLFLLYLLPPIILDAAYCLYNRTFGEFLGSILLYAVIGTVLNFFIIGFLMYAFDAAGAMGPDKLNLGLKGYLLFASLIVAVDPVAVLAIFNDIGVELSLYYMVFGESLLNDAVTIVLYTIMEKFVDNNNIQGYQIFLGFLSFFTIAGGGLLLGVIIGIICCLITRFKTPADFVIILLLAYFSYILGDLVGWSGLISMIGCGLVQASYAFHNIHPQSIHIVRSVTSQAAGISESIIFLYLGIQLLVQELEWHTGFMLWSLVLCIMARTIVVFLLTSIINWVRVDTTKISITEQLIMIYGGLRGAVAYALAATVNEDKFLEDGADGKQIKRVIVTDALFIILITVGAMGTTMKPLVRLLKIKMATAKHLSIFETLNNHILDQTLTGIESITGKKGRNRIRDFWLEVDAKYMRRWLQREPTTHEQNIFKTYEKIALKLHYAAIHPEKSNKFLQNLPKTLQMKHSMGSMNKLNSSISLSNLTCTLEPGTVYELSHDGNLRKRSLGGEENSVDVDQLDQMLKAQRRSSTIAANREEPFQNSLKDLLKAKGLVVRHKDSLIPGMNSDRPIIYRPNHQIFGHHNTGYSLDEVSESSISNDSSLDRKPKTQFSLGGQELNSRRRRRNSNRADKHIPTSKH</sequence>
<keyword evidence="2 9" id="KW-0813">Transport</keyword>
<dbReference type="PANTHER" id="PTHR10110:SF126">
    <property type="entry name" value="NA(+)_H(+) EXCHANGER PROTEIN 7"/>
    <property type="match status" value="1"/>
</dbReference>
<feature type="transmembrane region" description="Helical" evidence="11">
    <location>
        <begin position="147"/>
        <end position="164"/>
    </location>
</feature>
<evidence type="ECO:0000256" key="3">
    <source>
        <dbReference type="ARBA" id="ARBA00022692"/>
    </source>
</evidence>
<comment type="similarity">
    <text evidence="9">Belongs to the monovalent cation:proton antiporter 1 (CPA1) transporter (TC 2.A.36) family.</text>
</comment>
<feature type="domain" description="Cation/H+ exchanger transmembrane" evidence="13">
    <location>
        <begin position="100"/>
        <end position="499"/>
    </location>
</feature>
<feature type="compositionally biased region" description="Basic and acidic residues" evidence="10">
    <location>
        <begin position="765"/>
        <end position="776"/>
    </location>
</feature>
<dbReference type="InterPro" id="IPR018422">
    <property type="entry name" value="Cation/H_exchanger_CPA1"/>
</dbReference>
<feature type="transmembrane region" description="Helical" evidence="11">
    <location>
        <begin position="277"/>
        <end position="306"/>
    </location>
</feature>
<proteinExistence type="inferred from homology"/>
<dbReference type="GO" id="GO:0015297">
    <property type="term" value="F:antiporter activity"/>
    <property type="evidence" value="ECO:0007669"/>
    <property type="project" value="UniProtKB-KW"/>
</dbReference>
<evidence type="ECO:0000256" key="8">
    <source>
        <dbReference type="ARBA" id="ARBA00023201"/>
    </source>
</evidence>
<dbReference type="GO" id="GO:0016020">
    <property type="term" value="C:membrane"/>
    <property type="evidence" value="ECO:0007669"/>
    <property type="project" value="UniProtKB-SubCell"/>
</dbReference>
<keyword evidence="7 11" id="KW-0472">Membrane</keyword>
<evidence type="ECO:0000256" key="9">
    <source>
        <dbReference type="RuleBase" id="RU003722"/>
    </source>
</evidence>